<reference evidence="2" key="1">
    <citation type="submission" date="2022-08" db="EMBL/GenBank/DDBJ databases">
        <title>Genome Sequence of the sulphate-reducing bacterium, Pseudodesulfovibrio portus JCM14722.</title>
        <authorList>
            <person name="Kondo R."/>
            <person name="Kataoka T."/>
        </authorList>
    </citation>
    <scope>NUCLEOTIDE SEQUENCE</scope>
    <source>
        <strain evidence="2">JCM 14722</strain>
    </source>
</reference>
<dbReference type="Pfam" id="PF13524">
    <property type="entry name" value="Glyco_trans_1_2"/>
    <property type="match status" value="1"/>
</dbReference>
<dbReference type="EMBL" id="AP026708">
    <property type="protein sequence ID" value="BDQ33974.1"/>
    <property type="molecule type" value="Genomic_DNA"/>
</dbReference>
<evidence type="ECO:0000313" key="2">
    <source>
        <dbReference type="EMBL" id="BDQ33974.1"/>
    </source>
</evidence>
<feature type="domain" description="Spore protein YkvP/CgeB glycosyl transferase-like" evidence="1">
    <location>
        <begin position="170"/>
        <end position="281"/>
    </location>
</feature>
<dbReference type="Gene3D" id="3.40.50.2000">
    <property type="entry name" value="Glycogen Phosphorylase B"/>
    <property type="match status" value="1"/>
</dbReference>
<dbReference type="InterPro" id="IPR055259">
    <property type="entry name" value="YkvP/CgeB_Glyco_trans-like"/>
</dbReference>
<dbReference type="Proteomes" id="UP001061361">
    <property type="component" value="Chromosome"/>
</dbReference>
<dbReference type="SUPFAM" id="SSF53756">
    <property type="entry name" value="UDP-Glycosyltransferase/glycogen phosphorylase"/>
    <property type="match status" value="1"/>
</dbReference>
<proteinExistence type="predicted"/>
<keyword evidence="3" id="KW-1185">Reference proteome</keyword>
<organism evidence="2 3">
    <name type="scientific">Pseudodesulfovibrio portus</name>
    <dbReference type="NCBI Taxonomy" id="231439"/>
    <lineage>
        <taxon>Bacteria</taxon>
        <taxon>Pseudomonadati</taxon>
        <taxon>Thermodesulfobacteriota</taxon>
        <taxon>Desulfovibrionia</taxon>
        <taxon>Desulfovibrionales</taxon>
        <taxon>Desulfovibrionaceae</taxon>
    </lineage>
</organism>
<evidence type="ECO:0000313" key="3">
    <source>
        <dbReference type="Proteomes" id="UP001061361"/>
    </source>
</evidence>
<protein>
    <recommendedName>
        <fullName evidence="1">Spore protein YkvP/CgeB glycosyl transferase-like domain-containing protein</fullName>
    </recommendedName>
</protein>
<accession>A0ABM8ARD3</accession>
<gene>
    <name evidence="2" type="ORF">JCM14722_15160</name>
</gene>
<dbReference type="RefSeq" id="WP_264984022.1">
    <property type="nucleotide sequence ID" value="NZ_AP026708.1"/>
</dbReference>
<sequence length="551" mass="60727">MSADITTICLVDAPPELGRAFEGEGYRVLDLHASPAPFFDLPAALAGAGFTPDLVLQVERLGVRSVLTGLDSLDCPLLFWAVDPHLNAHWHSAYARLFDVVCSTQKAWIPRLAERGAPDVRWLPWFGLDRPFNPWEERVHGLAFVGRVTDQRPARKWLVEYLMDKGAACNPAIRDSVPKAAMLDLYSRSKIIPNESIFGEVNFRLFEGACCGCLVVGQAIDEQAELFEPGREMDTYDHVVELDDKLAGYLANDKLVRTMSRAAHARVRAEHLPVHRARRIVEYARAASRNRATGSGAAKWTALTAGAMWEAGVSEVGLKTVLDLLGGVDQDGDIMAATLRLHALVDAPKLLEENLKALLTRPTAGAPDLNLAASMAALRLNDFKWAKTFWYRHLEDGGIEPVPPESPNALYTLWARDLQRRGLALRPGFGFDPARHLPATAMECLMMVLEDTPQDLPTLRLMDAVLRPVFGTGQTRVGYLSILTLFERDDWRLALEIALADLAACRLESGLEEMHLARELAVKAGQEPAFIRVLKGRDPSGRIAARLGIGG</sequence>
<name>A0ABM8ARD3_9BACT</name>
<evidence type="ECO:0000259" key="1">
    <source>
        <dbReference type="Pfam" id="PF13524"/>
    </source>
</evidence>